<evidence type="ECO:0000256" key="8">
    <source>
        <dbReference type="SAM" id="MobiDB-lite"/>
    </source>
</evidence>
<protein>
    <recommendedName>
        <fullName evidence="1">E2 ubiquitin-conjugating enzyme</fullName>
        <ecNumber evidence="1">2.3.2.23</ecNumber>
    </recommendedName>
</protein>
<comment type="similarity">
    <text evidence="7">Belongs to the ubiquitin-conjugating enzyme family.</text>
</comment>
<evidence type="ECO:0000256" key="2">
    <source>
        <dbReference type="ARBA" id="ARBA00022679"/>
    </source>
</evidence>
<sequence length="300" mass="32866">MHECLTKAVVDPHIQHEAAPSEPSLQRSSSSPVCPVRLTPLPIGCPSTVATSASIACSLPEVILSQADRPLPRFTKMTSSPSGNTLLLKRQLTELRKRPVDGFSAGLKDESNLFEWEIMIIGPNDTLYEGGFLRAELIFPPEYPLLPPKMKFITPMWHPNIYADGTVCISILHAPGKDEYGYEDASERWLPVHTVESILISVISLLSADVPNTDSPANIDAAKQVREDLTGYKKKAGKAVGRGSIRLEPQSVAHGLALPRFKCLDSSRIDQVQRTTGRPSAFIVRPMYHQHLPTSNLGSA</sequence>
<dbReference type="PANTHER" id="PTHR24067">
    <property type="entry name" value="UBIQUITIN-CONJUGATING ENZYME E2"/>
    <property type="match status" value="1"/>
</dbReference>
<reference evidence="10 11" key="1">
    <citation type="journal article" date="2014" name="Genome Announc.">
        <title>Genome sequence of the basidiomycetous fungus Pseudozyma aphidis DSM70725, an efficient producer of biosurfactant mannosylerythritol lipids.</title>
        <authorList>
            <person name="Lorenz S."/>
            <person name="Guenther M."/>
            <person name="Grumaz C."/>
            <person name="Rupp S."/>
            <person name="Zibek S."/>
            <person name="Sohn K."/>
        </authorList>
    </citation>
    <scope>NUCLEOTIDE SEQUENCE [LARGE SCALE GENOMIC DNA]</scope>
    <source>
        <strain evidence="11">ATCC 32657 / CBS 517.83 / DSM 70725 / JCM 10318 / NBRC 10182 / NRRL Y-7954 / St-0401</strain>
    </source>
</reference>
<dbReference type="InterPro" id="IPR016135">
    <property type="entry name" value="UBQ-conjugating_enzyme/RWD"/>
</dbReference>
<evidence type="ECO:0000256" key="5">
    <source>
        <dbReference type="ARBA" id="ARBA00022840"/>
    </source>
</evidence>
<keyword evidence="5 7" id="KW-0067">ATP-binding</keyword>
<dbReference type="CDD" id="cd23795">
    <property type="entry name" value="UBCc_UBE2G1"/>
    <property type="match status" value="1"/>
</dbReference>
<evidence type="ECO:0000256" key="7">
    <source>
        <dbReference type="RuleBase" id="RU362109"/>
    </source>
</evidence>
<dbReference type="GO" id="GO:0005524">
    <property type="term" value="F:ATP binding"/>
    <property type="evidence" value="ECO:0007669"/>
    <property type="project" value="UniProtKB-UniRule"/>
</dbReference>
<dbReference type="PROSITE" id="PS00183">
    <property type="entry name" value="UBC_1"/>
    <property type="match status" value="1"/>
</dbReference>
<feature type="active site" description="Glycyl thioester intermediate" evidence="6">
    <location>
        <position position="168"/>
    </location>
</feature>
<proteinExistence type="inferred from homology"/>
<dbReference type="Pfam" id="PF00179">
    <property type="entry name" value="UQ_con"/>
    <property type="match status" value="1"/>
</dbReference>
<organism evidence="10 11">
    <name type="scientific">Moesziomyces aphidis</name>
    <name type="common">Pseudozyma aphidis</name>
    <dbReference type="NCBI Taxonomy" id="84754"/>
    <lineage>
        <taxon>Eukaryota</taxon>
        <taxon>Fungi</taxon>
        <taxon>Dikarya</taxon>
        <taxon>Basidiomycota</taxon>
        <taxon>Ustilaginomycotina</taxon>
        <taxon>Ustilaginomycetes</taxon>
        <taxon>Ustilaginales</taxon>
        <taxon>Ustilaginaceae</taxon>
        <taxon>Moesziomyces</taxon>
    </lineage>
</organism>
<keyword evidence="4 7" id="KW-0833">Ubl conjugation pathway</keyword>
<dbReference type="InterPro" id="IPR000608">
    <property type="entry name" value="UBC"/>
</dbReference>
<dbReference type="Proteomes" id="UP000019462">
    <property type="component" value="Unassembled WGS sequence"/>
</dbReference>
<evidence type="ECO:0000259" key="9">
    <source>
        <dbReference type="PROSITE" id="PS50127"/>
    </source>
</evidence>
<dbReference type="HOGENOM" id="CLU_080778_0_0_1"/>
<evidence type="ECO:0000256" key="1">
    <source>
        <dbReference type="ARBA" id="ARBA00012486"/>
    </source>
</evidence>
<evidence type="ECO:0000313" key="10">
    <source>
        <dbReference type="EMBL" id="ETS62596.1"/>
    </source>
</evidence>
<dbReference type="OrthoDB" id="19692at2759"/>
<feature type="region of interest" description="Disordered" evidence="8">
    <location>
        <begin position="12"/>
        <end position="31"/>
    </location>
</feature>
<dbReference type="AlphaFoldDB" id="W3VP84"/>
<feature type="compositionally biased region" description="Low complexity" evidence="8">
    <location>
        <begin position="20"/>
        <end position="31"/>
    </location>
</feature>
<dbReference type="SUPFAM" id="SSF54495">
    <property type="entry name" value="UBC-like"/>
    <property type="match status" value="1"/>
</dbReference>
<accession>W3VP84</accession>
<keyword evidence="11" id="KW-1185">Reference proteome</keyword>
<dbReference type="PROSITE" id="PS50127">
    <property type="entry name" value="UBC_2"/>
    <property type="match status" value="1"/>
</dbReference>
<dbReference type="Gene3D" id="3.10.110.10">
    <property type="entry name" value="Ubiquitin Conjugating Enzyme"/>
    <property type="match status" value="1"/>
</dbReference>
<keyword evidence="3 7" id="KW-0547">Nucleotide-binding</keyword>
<dbReference type="SMART" id="SM00212">
    <property type="entry name" value="UBCc"/>
    <property type="match status" value="1"/>
</dbReference>
<dbReference type="InterPro" id="IPR050113">
    <property type="entry name" value="Ub_conjugating_enzyme"/>
</dbReference>
<dbReference type="EMBL" id="AWNI01000010">
    <property type="protein sequence ID" value="ETS62596.1"/>
    <property type="molecule type" value="Genomic_DNA"/>
</dbReference>
<evidence type="ECO:0000313" key="11">
    <source>
        <dbReference type="Proteomes" id="UP000019462"/>
    </source>
</evidence>
<dbReference type="InterPro" id="IPR023313">
    <property type="entry name" value="UBQ-conjugating_AS"/>
</dbReference>
<keyword evidence="2" id="KW-0808">Transferase</keyword>
<evidence type="ECO:0000256" key="4">
    <source>
        <dbReference type="ARBA" id="ARBA00022786"/>
    </source>
</evidence>
<evidence type="ECO:0000256" key="6">
    <source>
        <dbReference type="PROSITE-ProRule" id="PRU10133"/>
    </source>
</evidence>
<dbReference type="FunFam" id="3.10.110.10:FF:000025">
    <property type="entry name" value="ubiquitin-conjugating enzyme E2 7"/>
    <property type="match status" value="1"/>
</dbReference>
<name>W3VP84_MOEAP</name>
<dbReference type="GO" id="GO:0061631">
    <property type="term" value="F:ubiquitin conjugating enzyme activity"/>
    <property type="evidence" value="ECO:0007669"/>
    <property type="project" value="UniProtKB-EC"/>
</dbReference>
<evidence type="ECO:0000256" key="3">
    <source>
        <dbReference type="ARBA" id="ARBA00022741"/>
    </source>
</evidence>
<gene>
    <name evidence="10" type="ORF">PaG_03233</name>
</gene>
<dbReference type="EC" id="2.3.2.23" evidence="1"/>
<feature type="domain" description="UBC core" evidence="9">
    <location>
        <begin position="83"/>
        <end position="245"/>
    </location>
</feature>
<comment type="caution">
    <text evidence="10">The sequence shown here is derived from an EMBL/GenBank/DDBJ whole genome shotgun (WGS) entry which is preliminary data.</text>
</comment>